<evidence type="ECO:0000256" key="4">
    <source>
        <dbReference type="ARBA" id="ARBA00022695"/>
    </source>
</evidence>
<evidence type="ECO:0000256" key="6">
    <source>
        <dbReference type="PROSITE-ProRule" id="PRU01362"/>
    </source>
</evidence>
<evidence type="ECO:0000313" key="11">
    <source>
        <dbReference type="Proteomes" id="UP000520291"/>
    </source>
</evidence>
<keyword evidence="2" id="KW-0328">Glycosyltransferase</keyword>
<dbReference type="RefSeq" id="WP_168947175.1">
    <property type="nucleotide sequence ID" value="NZ_JABAGL010000003.1"/>
</dbReference>
<accession>A0A7X9S947</accession>
<feature type="region of interest" description="Disordered" evidence="8">
    <location>
        <begin position="179"/>
        <end position="227"/>
    </location>
</feature>
<dbReference type="Pfam" id="PF14487">
    <property type="entry name" value="DarT"/>
    <property type="match status" value="1"/>
</dbReference>
<comment type="caution">
    <text evidence="10">The sequence shown here is derived from an EMBL/GenBank/DDBJ whole genome shotgun (WGS) entry which is preliminary data.</text>
</comment>
<evidence type="ECO:0000313" key="10">
    <source>
        <dbReference type="EMBL" id="NME85028.1"/>
    </source>
</evidence>
<evidence type="ECO:0000256" key="8">
    <source>
        <dbReference type="SAM" id="MobiDB-lite"/>
    </source>
</evidence>
<keyword evidence="5 6" id="KW-0238">DNA-binding</keyword>
<dbReference type="AlphaFoldDB" id="A0A7X9S947"/>
<keyword evidence="4" id="KW-0548">Nucleotidyltransferase</keyword>
<dbReference type="Proteomes" id="UP000520291">
    <property type="component" value="Unassembled WGS sequence"/>
</dbReference>
<evidence type="ECO:0000256" key="2">
    <source>
        <dbReference type="ARBA" id="ARBA00022676"/>
    </source>
</evidence>
<dbReference type="GO" id="GO:0016757">
    <property type="term" value="F:glycosyltransferase activity"/>
    <property type="evidence" value="ECO:0007669"/>
    <property type="project" value="UniProtKB-KW"/>
</dbReference>
<feature type="domain" description="DarT" evidence="9">
    <location>
        <begin position="256"/>
        <end position="417"/>
    </location>
</feature>
<dbReference type="GO" id="GO:0016779">
    <property type="term" value="F:nucleotidyltransferase activity"/>
    <property type="evidence" value="ECO:0007669"/>
    <property type="project" value="UniProtKB-KW"/>
</dbReference>
<dbReference type="InterPro" id="IPR029494">
    <property type="entry name" value="DarT"/>
</dbReference>
<proteinExistence type="inferred from homology"/>
<keyword evidence="1 6" id="KW-1277">Toxin-antitoxin system</keyword>
<evidence type="ECO:0000256" key="5">
    <source>
        <dbReference type="ARBA" id="ARBA00023125"/>
    </source>
</evidence>
<evidence type="ECO:0000256" key="7">
    <source>
        <dbReference type="SAM" id="Coils"/>
    </source>
</evidence>
<gene>
    <name evidence="10" type="ORF">HF841_03155</name>
</gene>
<sequence length="417" mass="49312">MFDWLKKILGISTNNSSSESKDEGINNSTLDSVYARLDKKNIDAKKEKESFKQSSIDWYSLIIRRNKKSTTNIYYPYSFEQLLNLKTLKEKRLKREAYELKALEEEVNTSLGEIENYIVQRKIEKAKPLIEVVRSKISRVKDSSIRQQYINLQNNLSKLMDELEQERLVLLVKEQKHKEEEERKKKESKEQARKEKERQASEKQRKKQEKVNRFAEEARKREQAKQTEKQRLELLSSEQKENWADFKQVLKNYGIQYLYHFTDRRNIPSIKRNGGLLSWNYCVQHKIDIPSPGGGNLSRQLDISRNLQDYVRLSFTTQHPMMYIAMKDGRIDNPVILKIDPSVVYLKHTKYSNMNATIKRLAPNIGTSLEDFKKIHFNSVKVQTHFDLNVEEQPYFQAEVMVKTFISKKYIVNLDTI</sequence>
<comment type="caution">
    <text evidence="6">Lacks conserved residue(s) required for the propagation of feature annotation.</text>
</comment>
<dbReference type="EMBL" id="JABAGL010000003">
    <property type="protein sequence ID" value="NME85028.1"/>
    <property type="molecule type" value="Genomic_DNA"/>
</dbReference>
<comment type="similarity">
    <text evidence="6">Belongs to the DarT ADP-ribosyltransferase family.</text>
</comment>
<organism evidence="10 11">
    <name type="scientific">Bacteroides eggerthii</name>
    <dbReference type="NCBI Taxonomy" id="28111"/>
    <lineage>
        <taxon>Bacteria</taxon>
        <taxon>Pseudomonadati</taxon>
        <taxon>Bacteroidota</taxon>
        <taxon>Bacteroidia</taxon>
        <taxon>Bacteroidales</taxon>
        <taxon>Bacteroidaceae</taxon>
        <taxon>Bacteroides</taxon>
    </lineage>
</organism>
<evidence type="ECO:0000256" key="1">
    <source>
        <dbReference type="ARBA" id="ARBA00022649"/>
    </source>
</evidence>
<feature type="coiled-coil region" evidence="7">
    <location>
        <begin position="86"/>
        <end position="120"/>
    </location>
</feature>
<evidence type="ECO:0000259" key="9">
    <source>
        <dbReference type="PROSITE" id="PS52018"/>
    </source>
</evidence>
<reference evidence="10 11" key="1">
    <citation type="submission" date="2020-04" db="EMBL/GenBank/DDBJ databases">
        <authorList>
            <person name="Hitch T.C.A."/>
            <person name="Wylensek D."/>
            <person name="Clavel T."/>
        </authorList>
    </citation>
    <scope>NUCLEOTIDE SEQUENCE [LARGE SCALE GENOMIC DNA]</scope>
    <source>
        <strain evidence="10 11">WCA3-601-WT-5E</strain>
    </source>
</reference>
<protein>
    <submittedName>
        <fullName evidence="10">DUF4433 domain-containing protein</fullName>
    </submittedName>
</protein>
<keyword evidence="7" id="KW-0175">Coiled coil</keyword>
<evidence type="ECO:0000256" key="3">
    <source>
        <dbReference type="ARBA" id="ARBA00022679"/>
    </source>
</evidence>
<dbReference type="GO" id="GO:0003677">
    <property type="term" value="F:DNA binding"/>
    <property type="evidence" value="ECO:0007669"/>
    <property type="project" value="UniProtKB-UniRule"/>
</dbReference>
<dbReference type="PROSITE" id="PS52018">
    <property type="entry name" value="DART"/>
    <property type="match status" value="1"/>
</dbReference>
<name>A0A7X9S947_9BACE</name>
<keyword evidence="3" id="KW-0808">Transferase</keyword>